<evidence type="ECO:0000256" key="1">
    <source>
        <dbReference type="SAM" id="MobiDB-lite"/>
    </source>
</evidence>
<sequence>MENCAAASDPLEYAVNEGGNRKWKSGSALPQKSIPTATVVQSTIENQLIRLNFGLAFLPPIRTPPKGEKTTKMQVRTMAKEL</sequence>
<evidence type="ECO:0000313" key="3">
    <source>
        <dbReference type="Proteomes" id="UP000647339"/>
    </source>
</evidence>
<accession>A0ABQ1UF46</accession>
<organism evidence="2 3">
    <name type="scientific">Echinicola rosea</name>
    <dbReference type="NCBI Taxonomy" id="1807691"/>
    <lineage>
        <taxon>Bacteria</taxon>
        <taxon>Pseudomonadati</taxon>
        <taxon>Bacteroidota</taxon>
        <taxon>Cytophagia</taxon>
        <taxon>Cytophagales</taxon>
        <taxon>Cyclobacteriaceae</taxon>
        <taxon>Echinicola</taxon>
    </lineage>
</organism>
<evidence type="ECO:0000313" key="2">
    <source>
        <dbReference type="EMBL" id="GGF17351.1"/>
    </source>
</evidence>
<gene>
    <name evidence="2" type="ORF">GCM10011339_01590</name>
</gene>
<feature type="region of interest" description="Disordered" evidence="1">
    <location>
        <begin position="62"/>
        <end position="82"/>
    </location>
</feature>
<proteinExistence type="predicted"/>
<dbReference type="EMBL" id="BMIU01000001">
    <property type="protein sequence ID" value="GGF17351.1"/>
    <property type="molecule type" value="Genomic_DNA"/>
</dbReference>
<protein>
    <submittedName>
        <fullName evidence="2">Uncharacterized protein</fullName>
    </submittedName>
</protein>
<dbReference type="Proteomes" id="UP000647339">
    <property type="component" value="Unassembled WGS sequence"/>
</dbReference>
<keyword evidence="3" id="KW-1185">Reference proteome</keyword>
<name>A0ABQ1UF46_9BACT</name>
<comment type="caution">
    <text evidence="2">The sequence shown here is derived from an EMBL/GenBank/DDBJ whole genome shotgun (WGS) entry which is preliminary data.</text>
</comment>
<reference evidence="3" key="1">
    <citation type="journal article" date="2019" name="Int. J. Syst. Evol. Microbiol.">
        <title>The Global Catalogue of Microorganisms (GCM) 10K type strain sequencing project: providing services to taxonomists for standard genome sequencing and annotation.</title>
        <authorList>
            <consortium name="The Broad Institute Genomics Platform"/>
            <consortium name="The Broad Institute Genome Sequencing Center for Infectious Disease"/>
            <person name="Wu L."/>
            <person name="Ma J."/>
        </authorList>
    </citation>
    <scope>NUCLEOTIDE SEQUENCE [LARGE SCALE GENOMIC DNA]</scope>
    <source>
        <strain evidence="3">CGMCC 1.15407</strain>
    </source>
</reference>